<dbReference type="PANTHER" id="PTHR45867">
    <property type="entry name" value="PURPLE ACID PHOSPHATASE"/>
    <property type="match status" value="1"/>
</dbReference>
<dbReference type="Proteomes" id="UP000683925">
    <property type="component" value="Unassembled WGS sequence"/>
</dbReference>
<dbReference type="InterPro" id="IPR041792">
    <property type="entry name" value="MPP_PAP"/>
</dbReference>
<evidence type="ECO:0008006" key="7">
    <source>
        <dbReference type="Google" id="ProtNLM"/>
    </source>
</evidence>
<evidence type="ECO:0000256" key="1">
    <source>
        <dbReference type="SAM" id="Phobius"/>
    </source>
</evidence>
<evidence type="ECO:0000313" key="6">
    <source>
        <dbReference type="Proteomes" id="UP000683925"/>
    </source>
</evidence>
<evidence type="ECO:0000259" key="3">
    <source>
        <dbReference type="Pfam" id="PF00149"/>
    </source>
</evidence>
<dbReference type="GO" id="GO:0016787">
    <property type="term" value="F:hydrolase activity"/>
    <property type="evidence" value="ECO:0007669"/>
    <property type="project" value="InterPro"/>
</dbReference>
<dbReference type="CDD" id="cd00839">
    <property type="entry name" value="MPP_PAPs"/>
    <property type="match status" value="2"/>
</dbReference>
<reference evidence="5" key="1">
    <citation type="submission" date="2021-01" db="EMBL/GenBank/DDBJ databases">
        <authorList>
            <consortium name="Genoscope - CEA"/>
            <person name="William W."/>
        </authorList>
    </citation>
    <scope>NUCLEOTIDE SEQUENCE</scope>
</reference>
<feature type="signal peptide" evidence="2">
    <location>
        <begin position="1"/>
        <end position="15"/>
    </location>
</feature>
<accession>A0A8S1RZG8</accession>
<keyword evidence="6" id="KW-1185">Reference proteome</keyword>
<dbReference type="InterPro" id="IPR004843">
    <property type="entry name" value="Calcineurin-like_PHP"/>
</dbReference>
<gene>
    <name evidence="5" type="ORF">POCTA_138.1.T0050417</name>
</gene>
<name>A0A8S1RZG8_PAROT</name>
<dbReference type="OMA" id="HIAGSNY"/>
<dbReference type="EMBL" id="CAJJDP010000004">
    <property type="protein sequence ID" value="CAD8134411.1"/>
    <property type="molecule type" value="Genomic_DNA"/>
</dbReference>
<dbReference type="InterPro" id="IPR025733">
    <property type="entry name" value="PAPs_C"/>
</dbReference>
<comment type="caution">
    <text evidence="5">The sequence shown here is derived from an EMBL/GenBank/DDBJ whole genome shotgun (WGS) entry which is preliminary data.</text>
</comment>
<feature type="chain" id="PRO_5035826345" description="Acid phosphatase" evidence="2">
    <location>
        <begin position="16"/>
        <end position="939"/>
    </location>
</feature>
<keyword evidence="1" id="KW-0472">Membrane</keyword>
<sequence length="939" mass="110159">MIFIVLTLLLGGTQSQGCQPYGIRLFLGHYFSYLRNTQDVIRIVFNTEKECKGQFVLELMDNKTGNQVMTSQITYYDTQLLNMTQIYEKNETTHYKYETFIHTFKVGLNNIDIKVSTSYNYTIVSKQNSILSGPYKFDIPLAQNEQKLLVFGDMDSNWVQNYSKDTFNWLENQVNSDKRYDSIIFTGDMAYDLETNNCQQGDNWLRNLSVFTNRYPFMAAPGNHDTGKNTFYDFFRANFGALFLTEYNTQSYLNDFFSFDVGMVHFIQYNPIKVVYQNDIDNVTPLIVEQMRNDLIHANYNRDKVPWIIVYTHYPIYCSNPQSDQCLNNFKYLSEFEDLFVKYKVDMYLSGHVHTYQRNKPYYKNNIAMYKQQGNIISEYQYPVSIIEGVAGTDFGKQNETFPEAAFMEIQNPNHGVGIITVKNSTHLYYEHITVADNKVIDAIWLDRSIDTTKISNHDGFEIAMWVIFSVLLVITGVSIYYKSNQGKKSKKKLLDETITMVVKIEGRICNPYGFRQSLGHYYSILNYQSDVIRITFNSEGPCKSAFIVLLDNYTFYEYETNVIQTTGMSFCNTYHSFSHTFQIGTKYLRQNNQSNYYVQEGKSIYGPFMIQYAGLWNPSRFLVLGNMDSQWKLNNSQHTFDFLENSAKIYEQLDGIIYLGSMGFNLEDENCLQGDYFLKNISTFTSHYPFMIAPGNYDAGQSKKFVFIKQQFKMPIISDYKLDLLEFYSFDVGFAHFIQFNPFQQIVLDIQGQKILDLIDEDLRRNQKPWIIVFTHYPLQCFGISQCQLFTNKLQELITLFNKYQVDLVLSSYANIYQRYMQSNLNSFIQVIEGISGNDMNWDNVYLNSSEIAFQSQEIGFGELKIQNETHLLYQHKLSKNNQSIDEFWIIKQNREEISHFFRVTLILIMITFISQLFVIYRCVRREKLQRKFQMVSE</sequence>
<feature type="transmembrane region" description="Helical" evidence="1">
    <location>
        <begin position="463"/>
        <end position="482"/>
    </location>
</feature>
<feature type="domain" description="Purple acid phosphatase C-terminal" evidence="4">
    <location>
        <begin position="383"/>
        <end position="442"/>
    </location>
</feature>
<dbReference type="AlphaFoldDB" id="A0A8S1RZG8"/>
<protein>
    <recommendedName>
        <fullName evidence="7">Acid phosphatase</fullName>
    </recommendedName>
</protein>
<keyword evidence="1" id="KW-0812">Transmembrane</keyword>
<dbReference type="OrthoDB" id="45007at2759"/>
<dbReference type="Pfam" id="PF00149">
    <property type="entry name" value="Metallophos"/>
    <property type="match status" value="1"/>
</dbReference>
<organism evidence="5 6">
    <name type="scientific">Paramecium octaurelia</name>
    <dbReference type="NCBI Taxonomy" id="43137"/>
    <lineage>
        <taxon>Eukaryota</taxon>
        <taxon>Sar</taxon>
        <taxon>Alveolata</taxon>
        <taxon>Ciliophora</taxon>
        <taxon>Intramacronucleata</taxon>
        <taxon>Oligohymenophorea</taxon>
        <taxon>Peniculida</taxon>
        <taxon>Parameciidae</taxon>
        <taxon>Paramecium</taxon>
    </lineage>
</organism>
<keyword evidence="2" id="KW-0732">Signal</keyword>
<evidence type="ECO:0000259" key="4">
    <source>
        <dbReference type="Pfam" id="PF14008"/>
    </source>
</evidence>
<feature type="domain" description="Calcineurin-like phosphoesterase" evidence="3">
    <location>
        <begin position="147"/>
        <end position="356"/>
    </location>
</feature>
<evidence type="ECO:0000256" key="2">
    <source>
        <dbReference type="SAM" id="SignalP"/>
    </source>
</evidence>
<dbReference type="Pfam" id="PF14008">
    <property type="entry name" value="Metallophos_C"/>
    <property type="match status" value="2"/>
</dbReference>
<evidence type="ECO:0000313" key="5">
    <source>
        <dbReference type="EMBL" id="CAD8134411.1"/>
    </source>
</evidence>
<dbReference type="PANTHER" id="PTHR45867:SF10">
    <property type="entry name" value="PURPLE ACID PHOSPHATASE"/>
    <property type="match status" value="1"/>
</dbReference>
<feature type="domain" description="Purple acid phosphatase C-terminal" evidence="4">
    <location>
        <begin position="829"/>
        <end position="888"/>
    </location>
</feature>
<proteinExistence type="predicted"/>
<feature type="transmembrane region" description="Helical" evidence="1">
    <location>
        <begin position="902"/>
        <end position="922"/>
    </location>
</feature>
<keyword evidence="1" id="KW-1133">Transmembrane helix</keyword>